<dbReference type="InterPro" id="IPR036388">
    <property type="entry name" value="WH-like_DNA-bd_sf"/>
</dbReference>
<dbReference type="EMBL" id="LGRX02033675">
    <property type="protein sequence ID" value="KAK3240331.1"/>
    <property type="molecule type" value="Genomic_DNA"/>
</dbReference>
<keyword evidence="5" id="KW-1185">Reference proteome</keyword>
<dbReference type="PANTHER" id="PTHR10910:SF62">
    <property type="entry name" value="AT07585P-RELATED"/>
    <property type="match status" value="1"/>
</dbReference>
<evidence type="ECO:0000313" key="5">
    <source>
        <dbReference type="Proteomes" id="UP001190700"/>
    </source>
</evidence>
<dbReference type="GO" id="GO:0006396">
    <property type="term" value="P:RNA processing"/>
    <property type="evidence" value="ECO:0007669"/>
    <property type="project" value="InterPro"/>
</dbReference>
<dbReference type="Pfam" id="PF02137">
    <property type="entry name" value="A_deamin"/>
    <property type="match status" value="1"/>
</dbReference>
<name>A0AAE0BPF6_9CHLO</name>
<dbReference type="SUPFAM" id="SSF46785">
    <property type="entry name" value="Winged helix' DNA-binding domain"/>
    <property type="match status" value="2"/>
</dbReference>
<evidence type="ECO:0008006" key="6">
    <source>
        <dbReference type="Google" id="ProtNLM"/>
    </source>
</evidence>
<reference evidence="4 5" key="1">
    <citation type="journal article" date="2015" name="Genome Biol. Evol.">
        <title>Comparative Genomics of a Bacterivorous Green Alga Reveals Evolutionary Causalities and Consequences of Phago-Mixotrophic Mode of Nutrition.</title>
        <authorList>
            <person name="Burns J.A."/>
            <person name="Paasch A."/>
            <person name="Narechania A."/>
            <person name="Kim E."/>
        </authorList>
    </citation>
    <scope>NUCLEOTIDE SEQUENCE [LARGE SCALE GENOMIC DNA]</scope>
    <source>
        <strain evidence="4 5">PLY_AMNH</strain>
    </source>
</reference>
<dbReference type="SMART" id="SM00552">
    <property type="entry name" value="ADEAMc"/>
    <property type="match status" value="1"/>
</dbReference>
<proteinExistence type="predicted"/>
<evidence type="ECO:0000313" key="4">
    <source>
        <dbReference type="EMBL" id="KAK3240331.1"/>
    </source>
</evidence>
<dbReference type="GO" id="GO:0003726">
    <property type="term" value="F:double-stranded RNA adenosine deaminase activity"/>
    <property type="evidence" value="ECO:0007669"/>
    <property type="project" value="InterPro"/>
</dbReference>
<dbReference type="Gene3D" id="1.10.10.10">
    <property type="entry name" value="Winged helix-like DNA-binding domain superfamily/Winged helix DNA-binding domain"/>
    <property type="match status" value="2"/>
</dbReference>
<dbReference type="Proteomes" id="UP001190700">
    <property type="component" value="Unassembled WGS sequence"/>
</dbReference>
<dbReference type="InterPro" id="IPR036390">
    <property type="entry name" value="WH_DNA-bd_sf"/>
</dbReference>
<evidence type="ECO:0000256" key="1">
    <source>
        <dbReference type="ARBA" id="ARBA00022884"/>
    </source>
</evidence>
<dbReference type="AlphaFoldDB" id="A0AAE0BPF6"/>
<dbReference type="InterPro" id="IPR042371">
    <property type="entry name" value="Z_dom"/>
</dbReference>
<evidence type="ECO:0000259" key="2">
    <source>
        <dbReference type="PROSITE" id="PS50139"/>
    </source>
</evidence>
<dbReference type="PROSITE" id="PS50139">
    <property type="entry name" value="Z_BINDING"/>
    <property type="match status" value="2"/>
</dbReference>
<dbReference type="GO" id="GO:0003725">
    <property type="term" value="F:double-stranded RNA binding"/>
    <property type="evidence" value="ECO:0007669"/>
    <property type="project" value="TreeGrafter"/>
</dbReference>
<comment type="caution">
    <text evidence="4">The sequence shown here is derived from an EMBL/GenBank/DDBJ whole genome shotgun (WGS) entry which is preliminary data.</text>
</comment>
<dbReference type="GO" id="GO:0008251">
    <property type="term" value="F:tRNA-specific adenosine deaminase activity"/>
    <property type="evidence" value="ECO:0007669"/>
    <property type="project" value="TreeGrafter"/>
</dbReference>
<dbReference type="Pfam" id="PF02295">
    <property type="entry name" value="z-alpha"/>
    <property type="match status" value="1"/>
</dbReference>
<dbReference type="GO" id="GO:0005730">
    <property type="term" value="C:nucleolus"/>
    <property type="evidence" value="ECO:0007669"/>
    <property type="project" value="TreeGrafter"/>
</dbReference>
<evidence type="ECO:0000259" key="3">
    <source>
        <dbReference type="PROSITE" id="PS50141"/>
    </source>
</evidence>
<gene>
    <name evidence="4" type="ORF">CYMTET_49821</name>
</gene>
<feature type="domain" description="A to I editase" evidence="3">
    <location>
        <begin position="356"/>
        <end position="665"/>
    </location>
</feature>
<keyword evidence="1" id="KW-0694">RNA-binding</keyword>
<feature type="domain" description="Z-binding" evidence="2">
    <location>
        <begin position="98"/>
        <end position="168"/>
    </location>
</feature>
<dbReference type="PROSITE" id="PS50141">
    <property type="entry name" value="A_DEAMIN_EDITASE"/>
    <property type="match status" value="1"/>
</dbReference>
<accession>A0AAE0BPF6</accession>
<protein>
    <recommendedName>
        <fullName evidence="6">Double-stranded RNA-specific adenosine deaminase</fullName>
    </recommendedName>
</protein>
<dbReference type="GO" id="GO:0005737">
    <property type="term" value="C:cytoplasm"/>
    <property type="evidence" value="ECO:0007669"/>
    <property type="project" value="TreeGrafter"/>
</dbReference>
<dbReference type="GO" id="GO:0006382">
    <property type="term" value="P:adenosine to inosine editing"/>
    <property type="evidence" value="ECO:0007669"/>
    <property type="project" value="TreeGrafter"/>
</dbReference>
<feature type="domain" description="Z-binding" evidence="2">
    <location>
        <begin position="2"/>
        <end position="67"/>
    </location>
</feature>
<sequence>MAEAESITLQRVVTELEKAPDTGILLSELCKAVDQERKKVNGLLYALQDRGLAVKVRVAPPSWRSAHRPSGGELPLIGAPTAAVSPQHSEGRFLASLEGPLGGLQLTVLRDLEQAGGMVDTVKLWKTVCRTSASTVTKKEVNAALYALQERGLATKAQESPPRWNIASKGREHILNKGPNHVEVVGTSADVGISDKEAVEKAGAGSGHRREARRCVSELNEYAQKLGLPNPQYLQERDASVPAAKRIRVKIGARFFEPASGNEAAAANALSHIHSEAAVVPYDAFAHEEKYVQLDAMYTPAFFDKVGRLSEMRFHSLARDLPGGSECALGSNKVIAAFVLVRSDAAAGRADMEVVSVASGNRVVTGDALSCGGEVVNDCHAEILARRGFLRYCYRHLREDPTAPGALDEAIFTASGQLLPHVSVHLYVSKAPCGDSCTFFAGGSTPEQMPNSGGHAPLLGDHRYGRLSVKVEKGEGTVPNSHDTTEPTLDGVRAGERLRTASCSDKVMRWNVLGVQGALLSHLVAAPLYLSSVTIGRDFHPGHLARALCCRLEQSLISEQLPKGYRVHHPHIGVYTARSEEQRCVQTTKRKKSSEAALTWIVGDTVPEVLDGTTGRESFKNLRYVEAKQQAAAPAFQQSKSLLFDHLDRQGLGKWIHKPAEVDDFKL</sequence>
<dbReference type="PANTHER" id="PTHR10910">
    <property type="entry name" value="EUKARYOTE SPECIFIC DSRNA BINDING PROTEIN"/>
    <property type="match status" value="1"/>
</dbReference>
<dbReference type="InterPro" id="IPR002466">
    <property type="entry name" value="A_deamin"/>
</dbReference>
<organism evidence="4 5">
    <name type="scientific">Cymbomonas tetramitiformis</name>
    <dbReference type="NCBI Taxonomy" id="36881"/>
    <lineage>
        <taxon>Eukaryota</taxon>
        <taxon>Viridiplantae</taxon>
        <taxon>Chlorophyta</taxon>
        <taxon>Pyramimonadophyceae</taxon>
        <taxon>Pyramimonadales</taxon>
        <taxon>Pyramimonadaceae</taxon>
        <taxon>Cymbomonas</taxon>
    </lineage>
</organism>